<dbReference type="InterPro" id="IPR035437">
    <property type="entry name" value="SNase_OB-fold_sf"/>
</dbReference>
<dbReference type="InterPro" id="IPR016071">
    <property type="entry name" value="Staphylococal_nuclease_OB-fold"/>
</dbReference>
<evidence type="ECO:0000313" key="2">
    <source>
        <dbReference type="EMBL" id="RJF89633.1"/>
    </source>
</evidence>
<dbReference type="AlphaFoldDB" id="A0A418WHY7"/>
<evidence type="ECO:0000313" key="3">
    <source>
        <dbReference type="Proteomes" id="UP000284605"/>
    </source>
</evidence>
<sequence length="159" mass="16830">MAHGLRPILILLALAVVGALGIGAWATSPDRLGARLADAMPGPFTADVLEVVDGDTLEVRVMIWLGQEVVTRVRLVGIDTPELRGDCDDEKRKAAAARDLLARLVAGGTVTLRDVRYDKYGGRVLALVSTADGRALTDQLIAAGLARPYDGKARVGWCG</sequence>
<protein>
    <submittedName>
        <fullName evidence="2">Nuclease</fullName>
    </submittedName>
</protein>
<dbReference type="SUPFAM" id="SSF50199">
    <property type="entry name" value="Staphylococcal nuclease"/>
    <property type="match status" value="1"/>
</dbReference>
<feature type="domain" description="TNase-like" evidence="1">
    <location>
        <begin position="42"/>
        <end position="159"/>
    </location>
</feature>
<organism evidence="2 3">
    <name type="scientific">Oleomonas cavernae</name>
    <dbReference type="NCBI Taxonomy" id="2320859"/>
    <lineage>
        <taxon>Bacteria</taxon>
        <taxon>Pseudomonadati</taxon>
        <taxon>Pseudomonadota</taxon>
        <taxon>Alphaproteobacteria</taxon>
        <taxon>Acetobacterales</taxon>
        <taxon>Acetobacteraceae</taxon>
        <taxon>Oleomonas</taxon>
    </lineage>
</organism>
<reference evidence="2 3" key="1">
    <citation type="submission" date="2018-09" db="EMBL/GenBank/DDBJ databases">
        <authorList>
            <person name="Zhu H."/>
        </authorList>
    </citation>
    <scope>NUCLEOTIDE SEQUENCE [LARGE SCALE GENOMIC DNA]</scope>
    <source>
        <strain evidence="2 3">K1W22B-8</strain>
    </source>
</reference>
<evidence type="ECO:0000259" key="1">
    <source>
        <dbReference type="PROSITE" id="PS50830"/>
    </source>
</evidence>
<gene>
    <name evidence="2" type="ORF">D3874_23855</name>
</gene>
<dbReference type="Gene3D" id="2.40.50.90">
    <property type="match status" value="1"/>
</dbReference>
<comment type="caution">
    <text evidence="2">The sequence shown here is derived from an EMBL/GenBank/DDBJ whole genome shotgun (WGS) entry which is preliminary data.</text>
</comment>
<dbReference type="Proteomes" id="UP000284605">
    <property type="component" value="Unassembled WGS sequence"/>
</dbReference>
<dbReference type="PROSITE" id="PS50830">
    <property type="entry name" value="TNASE_3"/>
    <property type="match status" value="1"/>
</dbReference>
<proteinExistence type="predicted"/>
<dbReference type="OrthoDB" id="309040at2"/>
<dbReference type="RefSeq" id="WP_119781716.1">
    <property type="nucleotide sequence ID" value="NZ_QYUK01000011.1"/>
</dbReference>
<accession>A0A418WHY7</accession>
<dbReference type="SMART" id="SM00318">
    <property type="entry name" value="SNc"/>
    <property type="match status" value="1"/>
</dbReference>
<dbReference type="Pfam" id="PF00565">
    <property type="entry name" value="SNase"/>
    <property type="match status" value="1"/>
</dbReference>
<dbReference type="EMBL" id="QYUK01000011">
    <property type="protein sequence ID" value="RJF89633.1"/>
    <property type="molecule type" value="Genomic_DNA"/>
</dbReference>
<name>A0A418WHY7_9PROT</name>
<keyword evidence="3" id="KW-1185">Reference proteome</keyword>